<keyword evidence="2" id="KW-0805">Transcription regulation</keyword>
<dbReference type="PANTHER" id="PTHR30579:SF7">
    <property type="entry name" value="HTH-TYPE TRANSCRIPTIONAL REGULATOR LRHA-RELATED"/>
    <property type="match status" value="1"/>
</dbReference>
<proteinExistence type="inferred from homology"/>
<dbReference type="KEGG" id="pseo:OM33_03965"/>
<dbReference type="OrthoDB" id="5723059at2"/>
<dbReference type="PROSITE" id="PS50931">
    <property type="entry name" value="HTH_LYSR"/>
    <property type="match status" value="1"/>
</dbReference>
<accession>A0A0A7EEA4</accession>
<dbReference type="Proteomes" id="UP000030341">
    <property type="component" value="Chromosome 1"/>
</dbReference>
<reference evidence="6 7" key="1">
    <citation type="submission" date="2014-11" db="EMBL/GenBank/DDBJ databases">
        <title>Complete Genome Sequence of Pseudoalteromonas sp. Strain OCN003 Isolated from Kaneohe Bay, Oahu, Hawaii.</title>
        <authorList>
            <person name="Beurmann S."/>
            <person name="Videau P."/>
            <person name="Ushijima B."/>
            <person name="Smith A.M."/>
            <person name="Aeby G.S."/>
            <person name="Callahan S.M."/>
            <person name="Belcaid M."/>
        </authorList>
    </citation>
    <scope>NUCLEOTIDE SEQUENCE [LARGE SCALE GENOMIC DNA]</scope>
    <source>
        <strain evidence="6 7">OCN003</strain>
    </source>
</reference>
<dbReference type="FunFam" id="1.10.10.10:FF:000001">
    <property type="entry name" value="LysR family transcriptional regulator"/>
    <property type="match status" value="1"/>
</dbReference>
<dbReference type="EMBL" id="CP009888">
    <property type="protein sequence ID" value="AIY64396.1"/>
    <property type="molecule type" value="Genomic_DNA"/>
</dbReference>
<dbReference type="Gene3D" id="3.40.190.10">
    <property type="entry name" value="Periplasmic binding protein-like II"/>
    <property type="match status" value="2"/>
</dbReference>
<evidence type="ECO:0000256" key="2">
    <source>
        <dbReference type="ARBA" id="ARBA00023015"/>
    </source>
</evidence>
<evidence type="ECO:0000256" key="4">
    <source>
        <dbReference type="ARBA" id="ARBA00023163"/>
    </source>
</evidence>
<comment type="similarity">
    <text evidence="1">Belongs to the LysR transcriptional regulatory family.</text>
</comment>
<dbReference type="InterPro" id="IPR036388">
    <property type="entry name" value="WH-like_DNA-bd_sf"/>
</dbReference>
<dbReference type="RefSeq" id="WP_038639006.1">
    <property type="nucleotide sequence ID" value="NZ_CP009888.1"/>
</dbReference>
<dbReference type="Gene3D" id="1.10.10.10">
    <property type="entry name" value="Winged helix-like DNA-binding domain superfamily/Winged helix DNA-binding domain"/>
    <property type="match status" value="1"/>
</dbReference>
<organism evidence="6 7">
    <name type="scientific">Pseudoalteromonas piratica</name>
    <dbReference type="NCBI Taxonomy" id="1348114"/>
    <lineage>
        <taxon>Bacteria</taxon>
        <taxon>Pseudomonadati</taxon>
        <taxon>Pseudomonadota</taxon>
        <taxon>Gammaproteobacteria</taxon>
        <taxon>Alteromonadales</taxon>
        <taxon>Pseudoalteromonadaceae</taxon>
        <taxon>Pseudoalteromonas</taxon>
    </lineage>
</organism>
<dbReference type="HOGENOM" id="CLU_039613_1_4_6"/>
<dbReference type="STRING" id="1348114.OM33_03965"/>
<dbReference type="GO" id="GO:0003700">
    <property type="term" value="F:DNA-binding transcription factor activity"/>
    <property type="evidence" value="ECO:0007669"/>
    <property type="project" value="InterPro"/>
</dbReference>
<evidence type="ECO:0000259" key="5">
    <source>
        <dbReference type="PROSITE" id="PS50931"/>
    </source>
</evidence>
<dbReference type="SUPFAM" id="SSF46785">
    <property type="entry name" value="Winged helix' DNA-binding domain"/>
    <property type="match status" value="1"/>
</dbReference>
<dbReference type="PRINTS" id="PR00039">
    <property type="entry name" value="HTHLYSR"/>
</dbReference>
<dbReference type="SUPFAM" id="SSF53850">
    <property type="entry name" value="Periplasmic binding protein-like II"/>
    <property type="match status" value="1"/>
</dbReference>
<evidence type="ECO:0000256" key="3">
    <source>
        <dbReference type="ARBA" id="ARBA00023125"/>
    </source>
</evidence>
<gene>
    <name evidence="6" type="ORF">OM33_03965</name>
</gene>
<feature type="domain" description="HTH lysR-type" evidence="5">
    <location>
        <begin position="1"/>
        <end position="58"/>
    </location>
</feature>
<dbReference type="PANTHER" id="PTHR30579">
    <property type="entry name" value="TRANSCRIPTIONAL REGULATOR"/>
    <property type="match status" value="1"/>
</dbReference>
<dbReference type="InterPro" id="IPR005119">
    <property type="entry name" value="LysR_subst-bd"/>
</dbReference>
<dbReference type="InterPro" id="IPR050176">
    <property type="entry name" value="LTTR"/>
</dbReference>
<keyword evidence="7" id="KW-1185">Reference proteome</keyword>
<keyword evidence="4" id="KW-0804">Transcription</keyword>
<sequence length="278" mass="30833">MEIDALKSLLAFVETGSITRAAKQVNRTQSAVSMQMKKLEQDLGKRLFEKSGRNLLLSKEGHQLVGHAKQLITHYDSTLNAIKSHNSKLRIRLGCPDDYADTILPKVVKKMHVLWPDLDLQIRCLPSNLIREQLDSGELDLGIVTRSFDSEEGIVIARDRGVWVCNGDTRLAQQTPLPLVTFQQDCRFHHAAIEGLHKQAKQFKLIAMSGSVAAMHGLVKAGLAIGAMASLSKGDLVELCDSQLPDLPEIFIVLINNMHTSSFISQSQLQQLGDSFER</sequence>
<protein>
    <submittedName>
        <fullName evidence="6">LysR family transcriptional regulator</fullName>
    </submittedName>
</protein>
<keyword evidence="3" id="KW-0238">DNA-binding</keyword>
<dbReference type="GO" id="GO:0003677">
    <property type="term" value="F:DNA binding"/>
    <property type="evidence" value="ECO:0007669"/>
    <property type="project" value="UniProtKB-KW"/>
</dbReference>
<dbReference type="eggNOG" id="COG0583">
    <property type="taxonomic scope" value="Bacteria"/>
</dbReference>
<evidence type="ECO:0000256" key="1">
    <source>
        <dbReference type="ARBA" id="ARBA00009437"/>
    </source>
</evidence>
<name>A0A0A7EEA4_9GAMM</name>
<dbReference type="InterPro" id="IPR000847">
    <property type="entry name" value="LysR_HTH_N"/>
</dbReference>
<dbReference type="InterPro" id="IPR036390">
    <property type="entry name" value="WH_DNA-bd_sf"/>
</dbReference>
<evidence type="ECO:0000313" key="7">
    <source>
        <dbReference type="Proteomes" id="UP000030341"/>
    </source>
</evidence>
<evidence type="ECO:0000313" key="6">
    <source>
        <dbReference type="EMBL" id="AIY64396.1"/>
    </source>
</evidence>
<dbReference type="AlphaFoldDB" id="A0A0A7EEA4"/>
<dbReference type="Pfam" id="PF03466">
    <property type="entry name" value="LysR_substrate"/>
    <property type="match status" value="1"/>
</dbReference>
<dbReference type="Pfam" id="PF00126">
    <property type="entry name" value="HTH_1"/>
    <property type="match status" value="1"/>
</dbReference>